<gene>
    <name evidence="2" type="ORF">TRITD_5Bv1G139280</name>
</gene>
<keyword evidence="3" id="KW-1185">Reference proteome</keyword>
<name>A0A9R0XAK9_TRITD</name>
<comment type="similarity">
    <text evidence="1">Belongs to the UDP-glycosyltransferase family.</text>
</comment>
<dbReference type="OMA" id="CCATTHW"/>
<evidence type="ECO:0000313" key="2">
    <source>
        <dbReference type="EMBL" id="VAI33167.1"/>
    </source>
</evidence>
<dbReference type="EMBL" id="LT934120">
    <property type="protein sequence ID" value="VAI33167.1"/>
    <property type="molecule type" value="Genomic_DNA"/>
</dbReference>
<dbReference type="Proteomes" id="UP000324705">
    <property type="component" value="Chromosome 5B"/>
</dbReference>
<dbReference type="Gene3D" id="3.40.50.2000">
    <property type="entry name" value="Glycogen Phosphorylase B"/>
    <property type="match status" value="1"/>
</dbReference>
<protein>
    <recommendedName>
        <fullName evidence="4">Glycosyltransferase</fullName>
    </recommendedName>
</protein>
<dbReference type="AlphaFoldDB" id="A0A9R0XAK9"/>
<dbReference type="Gramene" id="TRITD5Bv1G139280.1">
    <property type="protein sequence ID" value="TRITD5Bv1G139280.1"/>
    <property type="gene ID" value="TRITD5Bv1G139280"/>
</dbReference>
<dbReference type="GO" id="GO:0035251">
    <property type="term" value="F:UDP-glucosyltransferase activity"/>
    <property type="evidence" value="ECO:0007669"/>
    <property type="project" value="TreeGrafter"/>
</dbReference>
<evidence type="ECO:0000256" key="1">
    <source>
        <dbReference type="ARBA" id="ARBA00009995"/>
    </source>
</evidence>
<reference evidence="2 3" key="1">
    <citation type="submission" date="2017-09" db="EMBL/GenBank/DDBJ databases">
        <authorList>
            <consortium name="International Durum Wheat Genome Sequencing Consortium (IDWGSC)"/>
            <person name="Milanesi L."/>
        </authorList>
    </citation>
    <scope>NUCLEOTIDE SEQUENCE [LARGE SCALE GENOMIC DNA]</scope>
    <source>
        <strain evidence="3">cv. Svevo</strain>
    </source>
</reference>
<evidence type="ECO:0008006" key="4">
    <source>
        <dbReference type="Google" id="ProtNLM"/>
    </source>
</evidence>
<dbReference type="SUPFAM" id="SSF53756">
    <property type="entry name" value="UDP-Glycosyltransferase/glycogen phosphorylase"/>
    <property type="match status" value="1"/>
</dbReference>
<accession>A0A9R0XAK9</accession>
<sequence>MTNLVDEEVKAEAAHFVFVPLMAQGHIIPAVDTALLLATHGALCTIVATPSTAARVRPTVESARRSGLPVSLVDFPLDYAAVGLPDGIPGGADNMDNVPPEYMLAYFNAVALLREPIEAHLREHAPRPPTCIVSDFCHPWTVELAASLGVPRLTFFSMCAFCGRLVDDVEPLNAAQR</sequence>
<dbReference type="PANTHER" id="PTHR48047:SF223">
    <property type="entry name" value="GLYCOSYLTRANSFERASE"/>
    <property type="match status" value="1"/>
</dbReference>
<organism evidence="2 3">
    <name type="scientific">Triticum turgidum subsp. durum</name>
    <name type="common">Durum wheat</name>
    <name type="synonym">Triticum durum</name>
    <dbReference type="NCBI Taxonomy" id="4567"/>
    <lineage>
        <taxon>Eukaryota</taxon>
        <taxon>Viridiplantae</taxon>
        <taxon>Streptophyta</taxon>
        <taxon>Embryophyta</taxon>
        <taxon>Tracheophyta</taxon>
        <taxon>Spermatophyta</taxon>
        <taxon>Magnoliopsida</taxon>
        <taxon>Liliopsida</taxon>
        <taxon>Poales</taxon>
        <taxon>Poaceae</taxon>
        <taxon>BOP clade</taxon>
        <taxon>Pooideae</taxon>
        <taxon>Triticodae</taxon>
        <taxon>Triticeae</taxon>
        <taxon>Triticinae</taxon>
        <taxon>Triticum</taxon>
    </lineage>
</organism>
<evidence type="ECO:0000313" key="3">
    <source>
        <dbReference type="Proteomes" id="UP000324705"/>
    </source>
</evidence>
<dbReference type="PANTHER" id="PTHR48047">
    <property type="entry name" value="GLYCOSYLTRANSFERASE"/>
    <property type="match status" value="1"/>
</dbReference>
<proteinExistence type="inferred from homology"/>